<dbReference type="OrthoDB" id="532355at2759"/>
<evidence type="ECO:0000313" key="2">
    <source>
        <dbReference type="Proteomes" id="UP000232323"/>
    </source>
</evidence>
<sequence length="184" mass="19565">MSVHNARSFLTDALSAGIEASRGALNSNSSRALQENLGNGLRCPILSNSLQQNICHRSCGMESQELQAILQNPSGTPKTTFFGVSPPMRSGMGGAANPISHDNSWARNAYSASRNNLQVLRELECSGASFLQGDLIVGSPAEFPSTAYVIPEQHAAAAQRPPTLASNGCTPNLPFQCRVEYFAV</sequence>
<dbReference type="Proteomes" id="UP000232323">
    <property type="component" value="Unassembled WGS sequence"/>
</dbReference>
<comment type="caution">
    <text evidence="1">The sequence shown here is derived from an EMBL/GenBank/DDBJ whole genome shotgun (WGS) entry which is preliminary data.</text>
</comment>
<proteinExistence type="predicted"/>
<gene>
    <name evidence="1" type="ORF">CEUSTIGMA_g3913.t1</name>
</gene>
<keyword evidence="2" id="KW-1185">Reference proteome</keyword>
<organism evidence="1 2">
    <name type="scientific">Chlamydomonas eustigma</name>
    <dbReference type="NCBI Taxonomy" id="1157962"/>
    <lineage>
        <taxon>Eukaryota</taxon>
        <taxon>Viridiplantae</taxon>
        <taxon>Chlorophyta</taxon>
        <taxon>core chlorophytes</taxon>
        <taxon>Chlorophyceae</taxon>
        <taxon>CS clade</taxon>
        <taxon>Chlamydomonadales</taxon>
        <taxon>Chlamydomonadaceae</taxon>
        <taxon>Chlamydomonas</taxon>
    </lineage>
</organism>
<name>A0A250X068_9CHLO</name>
<dbReference type="AlphaFoldDB" id="A0A250X068"/>
<dbReference type="EMBL" id="BEGY01000017">
    <property type="protein sequence ID" value="GAX76468.1"/>
    <property type="molecule type" value="Genomic_DNA"/>
</dbReference>
<evidence type="ECO:0000313" key="1">
    <source>
        <dbReference type="EMBL" id="GAX76468.1"/>
    </source>
</evidence>
<protein>
    <submittedName>
        <fullName evidence="1">Uncharacterized protein</fullName>
    </submittedName>
</protein>
<reference evidence="1 2" key="1">
    <citation type="submission" date="2017-08" db="EMBL/GenBank/DDBJ databases">
        <title>Acidophilic green algal genome provides insights into adaptation to an acidic environment.</title>
        <authorList>
            <person name="Hirooka S."/>
            <person name="Hirose Y."/>
            <person name="Kanesaki Y."/>
            <person name="Higuchi S."/>
            <person name="Fujiwara T."/>
            <person name="Onuma R."/>
            <person name="Era A."/>
            <person name="Ohbayashi R."/>
            <person name="Uzuka A."/>
            <person name="Nozaki H."/>
            <person name="Yoshikawa H."/>
            <person name="Miyagishima S.Y."/>
        </authorList>
    </citation>
    <scope>NUCLEOTIDE SEQUENCE [LARGE SCALE GENOMIC DNA]</scope>
    <source>
        <strain evidence="1 2">NIES-2499</strain>
    </source>
</reference>
<accession>A0A250X068</accession>